<dbReference type="SUPFAM" id="SSF50729">
    <property type="entry name" value="PH domain-like"/>
    <property type="match status" value="1"/>
</dbReference>
<accession>A0A8H2XF52</accession>
<feature type="region of interest" description="Disordered" evidence="5">
    <location>
        <begin position="386"/>
        <end position="412"/>
    </location>
</feature>
<dbReference type="PROSITE" id="PS51082">
    <property type="entry name" value="WH2"/>
    <property type="match status" value="1"/>
</dbReference>
<sequence length="922" mass="99895">NEYYNKAPQDDEDDWDVIKDKPQDDDSDSDDEFVSRHSRQKMAEQLFSGILPGRPQSAGPPGGNSGGTSPVGGPKSAGPALGGGAPPPPGPPPPSGPKWTPPAAAATTDPADRGALLSAIQMGSKLRKAVTNDRSGVGLAGAVVGDAAPPAHIHTQPVERDPQPALEEGVLSPSSYEDTPKPVKADYRQSVDWYAGLAAEGLPPSAAAAQMPSMREEEEHDEAGGVPAIQVQAAAPADDAMADVDTSVSHVVRSLYAYEGQRAEDLSFPDNLIIDAHPSKSGSDWWYGTTRKTRTKGFFPRSYVDVVEKVTKATALYAYEGSNPDELPLVEGDVISIVDKSEADWWKAEKDGMVFIVPAGYLELMDDSELGTRLVATRDPRRLSVASTLDLSSSSDEYMSDEDGDGDGDADQAARELERQRVLEAAGLIVKQAPPRPPKKRRPAPKAPVRARSDEGSSPGTPSRERNLPEPPDENESVLRIDDAYERYQAFRQSGQSRASMASFEGLPTSVPPAPASPSATISSLPSATDSTKTNAIKSFFGRGSERDKSRPTVTISAPVISAPINSSGGANERGSSPAFGMSWTSLVDKSVVEGIPDDERKRQEAIFELIATESAYVRDLQMIVEGGMTQKFYASMVPLLDEKSATVIFANVEDILLCNTTFLSSLEERQKECRLYIDHIGDILAAHMGGMAVYMPYCVHQAPAIKVLQGLRETNPELAIHLQRLRDEDPDIRNLDLSSYLLIPMQRITRYPLLMKQAKISHAIQTTERILEGLNEAIREREGAERLGEISRGLYVGQGHLDLTAPTRYMGPRRLNKEGVLVKAKSGRRLHAVLCNDILVLMDAAAQSLYRMPMALTELNVREGKDDQTLSIQVAYPRGGDTIVLRASSGREARSWIEALERARSEAGRWMAANSGRKGRS</sequence>
<dbReference type="PROSITE" id="PS50003">
    <property type="entry name" value="PH_DOMAIN"/>
    <property type="match status" value="1"/>
</dbReference>
<dbReference type="EMBL" id="CAJMWT010001866">
    <property type="protein sequence ID" value="CAE6423462.1"/>
    <property type="molecule type" value="Genomic_DNA"/>
</dbReference>
<gene>
    <name evidence="10" type="ORF">RDB_LOCUS55820</name>
</gene>
<reference evidence="10" key="1">
    <citation type="submission" date="2021-01" db="EMBL/GenBank/DDBJ databases">
        <authorList>
            <person name="Kaushik A."/>
        </authorList>
    </citation>
    <scope>NUCLEOTIDE SEQUENCE</scope>
    <source>
        <strain evidence="10">AG2-2IIIB</strain>
    </source>
</reference>
<proteinExistence type="predicted"/>
<feature type="domain" description="SH3" evidence="6">
    <location>
        <begin position="308"/>
        <end position="367"/>
    </location>
</feature>
<dbReference type="Gene3D" id="1.20.900.10">
    <property type="entry name" value="Dbl homology (DH) domain"/>
    <property type="match status" value="1"/>
</dbReference>
<evidence type="ECO:0000256" key="5">
    <source>
        <dbReference type="SAM" id="MobiDB-lite"/>
    </source>
</evidence>
<dbReference type="InterPro" id="IPR011993">
    <property type="entry name" value="PH-like_dom_sf"/>
</dbReference>
<feature type="non-terminal residue" evidence="10">
    <location>
        <position position="1"/>
    </location>
</feature>
<evidence type="ECO:0000256" key="4">
    <source>
        <dbReference type="PROSITE-ProRule" id="PRU00192"/>
    </source>
</evidence>
<evidence type="ECO:0000256" key="3">
    <source>
        <dbReference type="ARBA" id="ARBA00022490"/>
    </source>
</evidence>
<feature type="region of interest" description="Disordered" evidence="5">
    <location>
        <begin position="428"/>
        <end position="478"/>
    </location>
</feature>
<evidence type="ECO:0000256" key="1">
    <source>
        <dbReference type="ARBA" id="ARBA00004496"/>
    </source>
</evidence>
<dbReference type="InterPro" id="IPR000219">
    <property type="entry name" value="DH_dom"/>
</dbReference>
<evidence type="ECO:0000259" key="6">
    <source>
        <dbReference type="PROSITE" id="PS50002"/>
    </source>
</evidence>
<dbReference type="PROSITE" id="PS50002">
    <property type="entry name" value="SH3"/>
    <property type="match status" value="1"/>
</dbReference>
<evidence type="ECO:0000259" key="8">
    <source>
        <dbReference type="PROSITE" id="PS50010"/>
    </source>
</evidence>
<evidence type="ECO:0000313" key="10">
    <source>
        <dbReference type="EMBL" id="CAE6423462.1"/>
    </source>
</evidence>
<feature type="domain" description="PH" evidence="7">
    <location>
        <begin position="815"/>
        <end position="906"/>
    </location>
</feature>
<organism evidence="10 11">
    <name type="scientific">Rhizoctonia solani</name>
    <dbReference type="NCBI Taxonomy" id="456999"/>
    <lineage>
        <taxon>Eukaryota</taxon>
        <taxon>Fungi</taxon>
        <taxon>Dikarya</taxon>
        <taxon>Basidiomycota</taxon>
        <taxon>Agaricomycotina</taxon>
        <taxon>Agaricomycetes</taxon>
        <taxon>Cantharellales</taxon>
        <taxon>Ceratobasidiaceae</taxon>
        <taxon>Rhizoctonia</taxon>
    </lineage>
</organism>
<keyword evidence="3" id="KW-0963">Cytoplasm</keyword>
<dbReference type="SUPFAM" id="SSF50044">
    <property type="entry name" value="SH3-domain"/>
    <property type="match status" value="2"/>
</dbReference>
<dbReference type="InterPro" id="IPR003124">
    <property type="entry name" value="WH2_dom"/>
</dbReference>
<dbReference type="PRINTS" id="PR00499">
    <property type="entry name" value="P67PHOX"/>
</dbReference>
<feature type="domain" description="DH" evidence="8">
    <location>
        <begin position="602"/>
        <end position="758"/>
    </location>
</feature>
<feature type="compositionally biased region" description="Acidic residues" evidence="5">
    <location>
        <begin position="398"/>
        <end position="410"/>
    </location>
</feature>
<dbReference type="Pfam" id="PF00621">
    <property type="entry name" value="RhoGEF"/>
    <property type="match status" value="1"/>
</dbReference>
<dbReference type="SUPFAM" id="SSF48065">
    <property type="entry name" value="DBL homology domain (DH-domain)"/>
    <property type="match status" value="1"/>
</dbReference>
<keyword evidence="2 4" id="KW-0728">SH3 domain</keyword>
<dbReference type="Proteomes" id="UP000663843">
    <property type="component" value="Unassembled WGS sequence"/>
</dbReference>
<comment type="subcellular location">
    <subcellularLocation>
        <location evidence="1">Cytoplasm</location>
    </subcellularLocation>
</comment>
<dbReference type="InterPro" id="IPR001452">
    <property type="entry name" value="SH3_domain"/>
</dbReference>
<feature type="domain" description="WH2" evidence="9">
    <location>
        <begin position="112"/>
        <end position="129"/>
    </location>
</feature>
<dbReference type="Pfam" id="PF02205">
    <property type="entry name" value="WH2"/>
    <property type="match status" value="1"/>
</dbReference>
<feature type="region of interest" description="Disordered" evidence="5">
    <location>
        <begin position="492"/>
        <end position="530"/>
    </location>
</feature>
<dbReference type="PANTHER" id="PTHR46006">
    <property type="entry name" value="RHO GUANINE NUCLEOTIDE EXCHANGE FACTOR AT 64C, ISOFORM A"/>
    <property type="match status" value="1"/>
</dbReference>
<protein>
    <submittedName>
        <fullName evidence="10">Uncharacterized protein</fullName>
    </submittedName>
</protein>
<dbReference type="Gene3D" id="2.30.30.40">
    <property type="entry name" value="SH3 Domains"/>
    <property type="match status" value="2"/>
</dbReference>
<dbReference type="InterPro" id="IPR001849">
    <property type="entry name" value="PH_domain"/>
</dbReference>
<evidence type="ECO:0000259" key="7">
    <source>
        <dbReference type="PROSITE" id="PS50003"/>
    </source>
</evidence>
<feature type="region of interest" description="Disordered" evidence="5">
    <location>
        <begin position="152"/>
        <end position="182"/>
    </location>
</feature>
<feature type="region of interest" description="Disordered" evidence="5">
    <location>
        <begin position="1"/>
        <end position="114"/>
    </location>
</feature>
<dbReference type="GO" id="GO:0003779">
    <property type="term" value="F:actin binding"/>
    <property type="evidence" value="ECO:0007669"/>
    <property type="project" value="InterPro"/>
</dbReference>
<feature type="compositionally biased region" description="Pro residues" evidence="5">
    <location>
        <begin position="85"/>
        <end position="100"/>
    </location>
</feature>
<dbReference type="GO" id="GO:0005737">
    <property type="term" value="C:cytoplasm"/>
    <property type="evidence" value="ECO:0007669"/>
    <property type="project" value="UniProtKB-SubCell"/>
</dbReference>
<comment type="caution">
    <text evidence="10">The sequence shown here is derived from an EMBL/GenBank/DDBJ whole genome shotgun (WGS) entry which is preliminary data.</text>
</comment>
<dbReference type="PROSITE" id="PS50010">
    <property type="entry name" value="DH_2"/>
    <property type="match status" value="1"/>
</dbReference>
<dbReference type="CDD" id="cd00160">
    <property type="entry name" value="RhoGEF"/>
    <property type="match status" value="1"/>
</dbReference>
<dbReference type="CDD" id="cd00174">
    <property type="entry name" value="SH3"/>
    <property type="match status" value="2"/>
</dbReference>
<dbReference type="SMART" id="SM00326">
    <property type="entry name" value="SH3"/>
    <property type="match status" value="2"/>
</dbReference>
<dbReference type="InterPro" id="IPR036028">
    <property type="entry name" value="SH3-like_dom_sf"/>
</dbReference>
<dbReference type="GO" id="GO:0005085">
    <property type="term" value="F:guanyl-nucleotide exchange factor activity"/>
    <property type="evidence" value="ECO:0007669"/>
    <property type="project" value="InterPro"/>
</dbReference>
<feature type="compositionally biased region" description="Gly residues" evidence="5">
    <location>
        <begin position="60"/>
        <end position="70"/>
    </location>
</feature>
<feature type="compositionally biased region" description="Low complexity" evidence="5">
    <location>
        <begin position="386"/>
        <end position="397"/>
    </location>
</feature>
<dbReference type="GO" id="GO:0035025">
    <property type="term" value="P:positive regulation of Rho protein signal transduction"/>
    <property type="evidence" value="ECO:0007669"/>
    <property type="project" value="TreeGrafter"/>
</dbReference>
<evidence type="ECO:0000256" key="2">
    <source>
        <dbReference type="ARBA" id="ARBA00022443"/>
    </source>
</evidence>
<evidence type="ECO:0000313" key="11">
    <source>
        <dbReference type="Proteomes" id="UP000663843"/>
    </source>
</evidence>
<dbReference type="AlphaFoldDB" id="A0A8H2XF52"/>
<dbReference type="Gene3D" id="2.30.29.30">
    <property type="entry name" value="Pleckstrin-homology domain (PH domain)/Phosphotyrosine-binding domain (PTB)"/>
    <property type="match status" value="1"/>
</dbReference>
<dbReference type="SMART" id="SM00325">
    <property type="entry name" value="RhoGEF"/>
    <property type="match status" value="1"/>
</dbReference>
<dbReference type="InterPro" id="IPR051480">
    <property type="entry name" value="Endocytic_GEF_Adapter"/>
</dbReference>
<dbReference type="Pfam" id="PF00018">
    <property type="entry name" value="SH3_1"/>
    <property type="match status" value="2"/>
</dbReference>
<dbReference type="SMART" id="SM00233">
    <property type="entry name" value="PH"/>
    <property type="match status" value="1"/>
</dbReference>
<feature type="compositionally biased region" description="Low complexity" evidence="5">
    <location>
        <begin position="517"/>
        <end position="529"/>
    </location>
</feature>
<evidence type="ECO:0000259" key="9">
    <source>
        <dbReference type="PROSITE" id="PS51082"/>
    </source>
</evidence>
<name>A0A8H2XF52_9AGAM</name>
<dbReference type="InterPro" id="IPR035899">
    <property type="entry name" value="DBL_dom_sf"/>
</dbReference>
<dbReference type="PANTHER" id="PTHR46006:SF6">
    <property type="entry name" value="INTERSECTIN-2 ISOFORM X1"/>
    <property type="match status" value="1"/>
</dbReference>